<dbReference type="Proteomes" id="UP001476807">
    <property type="component" value="Unassembled WGS sequence"/>
</dbReference>
<name>A0ABV1RPC9_9BACT</name>
<keyword evidence="5" id="KW-0813">Transport</keyword>
<evidence type="ECO:0000256" key="9">
    <source>
        <dbReference type="ARBA" id="ARBA00023136"/>
    </source>
</evidence>
<protein>
    <recommendedName>
        <fullName evidence="4">Nicotinamide riboside transporter PnuC</fullName>
    </recommendedName>
</protein>
<comment type="function">
    <text evidence="1">Required for nicotinamide riboside transport across the inner membrane.</text>
</comment>
<proteinExistence type="inferred from homology"/>
<keyword evidence="7 10" id="KW-0812">Transmembrane</keyword>
<feature type="transmembrane region" description="Helical" evidence="10">
    <location>
        <begin position="192"/>
        <end position="217"/>
    </location>
</feature>
<evidence type="ECO:0000313" key="12">
    <source>
        <dbReference type="Proteomes" id="UP001476807"/>
    </source>
</evidence>
<accession>A0ABV1RPC9</accession>
<evidence type="ECO:0000256" key="6">
    <source>
        <dbReference type="ARBA" id="ARBA00022475"/>
    </source>
</evidence>
<comment type="caution">
    <text evidence="11">The sequence shown here is derived from an EMBL/GenBank/DDBJ whole genome shotgun (WGS) entry which is preliminary data.</text>
</comment>
<evidence type="ECO:0000313" key="11">
    <source>
        <dbReference type="EMBL" id="MER2996239.1"/>
    </source>
</evidence>
<dbReference type="PANTHER" id="PTHR36122">
    <property type="entry name" value="NICOTINAMIDE RIBOSIDE TRANSPORTER PNUC"/>
    <property type="match status" value="1"/>
</dbReference>
<feature type="transmembrane region" description="Helical" evidence="10">
    <location>
        <begin position="87"/>
        <end position="103"/>
    </location>
</feature>
<organism evidence="11 12">
    <name type="scientific">Pontibacter populi</name>
    <dbReference type="NCBI Taxonomy" id="890055"/>
    <lineage>
        <taxon>Bacteria</taxon>
        <taxon>Pseudomonadati</taxon>
        <taxon>Bacteroidota</taxon>
        <taxon>Cytophagia</taxon>
        <taxon>Cytophagales</taxon>
        <taxon>Hymenobacteraceae</taxon>
        <taxon>Pontibacter</taxon>
    </lineage>
</organism>
<evidence type="ECO:0000256" key="10">
    <source>
        <dbReference type="SAM" id="Phobius"/>
    </source>
</evidence>
<dbReference type="InterPro" id="IPR006419">
    <property type="entry name" value="NMN_transpt_PnuC"/>
</dbReference>
<keyword evidence="9 10" id="KW-0472">Membrane</keyword>
<feature type="transmembrane region" description="Helical" evidence="10">
    <location>
        <begin position="59"/>
        <end position="75"/>
    </location>
</feature>
<dbReference type="PANTHER" id="PTHR36122:SF2">
    <property type="entry name" value="NICOTINAMIDE RIBOSIDE TRANSPORTER PNUC"/>
    <property type="match status" value="1"/>
</dbReference>
<evidence type="ECO:0000256" key="7">
    <source>
        <dbReference type="ARBA" id="ARBA00022692"/>
    </source>
</evidence>
<dbReference type="RefSeq" id="WP_350410425.1">
    <property type="nucleotide sequence ID" value="NZ_JBEOKT010000001.1"/>
</dbReference>
<evidence type="ECO:0000256" key="1">
    <source>
        <dbReference type="ARBA" id="ARBA00002672"/>
    </source>
</evidence>
<keyword evidence="8 10" id="KW-1133">Transmembrane helix</keyword>
<dbReference type="Pfam" id="PF04973">
    <property type="entry name" value="NMN_transporter"/>
    <property type="match status" value="1"/>
</dbReference>
<dbReference type="EMBL" id="JBEOKT010000001">
    <property type="protein sequence ID" value="MER2996239.1"/>
    <property type="molecule type" value="Genomic_DNA"/>
</dbReference>
<reference evidence="11 12" key="1">
    <citation type="submission" date="2024-06" db="EMBL/GenBank/DDBJ databases">
        <title>Pontibacter populi HYL7-15.</title>
        <authorList>
            <person name="Kim M.K."/>
        </authorList>
    </citation>
    <scope>NUCLEOTIDE SEQUENCE [LARGE SCALE GENOMIC DNA]</scope>
    <source>
        <strain evidence="11 12">HYL7-15</strain>
    </source>
</reference>
<dbReference type="NCBIfam" id="TIGR01528">
    <property type="entry name" value="NMN_trans_PnuC"/>
    <property type="match status" value="1"/>
</dbReference>
<feature type="transmembrane region" description="Helical" evidence="10">
    <location>
        <begin position="151"/>
        <end position="172"/>
    </location>
</feature>
<evidence type="ECO:0000256" key="3">
    <source>
        <dbReference type="ARBA" id="ARBA00006669"/>
    </source>
</evidence>
<evidence type="ECO:0000256" key="5">
    <source>
        <dbReference type="ARBA" id="ARBA00022448"/>
    </source>
</evidence>
<evidence type="ECO:0000256" key="8">
    <source>
        <dbReference type="ARBA" id="ARBA00022989"/>
    </source>
</evidence>
<evidence type="ECO:0000256" key="4">
    <source>
        <dbReference type="ARBA" id="ARBA00017522"/>
    </source>
</evidence>
<keyword evidence="6" id="KW-1003">Cell membrane</keyword>
<evidence type="ECO:0000256" key="2">
    <source>
        <dbReference type="ARBA" id="ARBA00004651"/>
    </source>
</evidence>
<comment type="similarity">
    <text evidence="3">Belongs to the nicotinamide ribonucleoside (NR) uptake permease (TC 4.B.1) family.</text>
</comment>
<sequence length="234" mass="27126">MISLNDILSTPAIPSVIAIVDLTQIWEQFVSGMIQTSLLEYVAVIAGIVSVWYSRKEDILVYPIGLISTTIYVYLSFKYHLIGEASVNIYYSVLSLYGWYLWARRNKQHEHVLHITFSTPKMWAWQLAFFAVLYVVIYFSLVYLKEAFYPGVIPWGDAFASATAYTGMWLMARKKVESWYWWIGTNVASIPLYFAKGLVFTSVFYFILLLMAFWGLVEWQRRARLAREQTIVAA</sequence>
<comment type="subcellular location">
    <subcellularLocation>
        <location evidence="2">Cell membrane</location>
        <topology evidence="2">Multi-pass membrane protein</topology>
    </subcellularLocation>
</comment>
<gene>
    <name evidence="11" type="primary">pnuC</name>
    <name evidence="11" type="ORF">ABS362_01700</name>
</gene>
<feature type="transmembrane region" description="Helical" evidence="10">
    <location>
        <begin position="123"/>
        <end position="144"/>
    </location>
</feature>
<keyword evidence="12" id="KW-1185">Reference proteome</keyword>
<feature type="transmembrane region" description="Helical" evidence="10">
    <location>
        <begin position="38"/>
        <end position="53"/>
    </location>
</feature>